<reference evidence="2" key="1">
    <citation type="submission" date="2025-08" db="UniProtKB">
        <authorList>
            <consortium name="RefSeq"/>
        </authorList>
    </citation>
    <scope>IDENTIFICATION</scope>
</reference>
<dbReference type="RefSeq" id="XP_073925238.1">
    <property type="nucleotide sequence ID" value="XM_074069137.1"/>
</dbReference>
<name>A0AC58M771_CASCN</name>
<sequence>MGFEELLRHVGHNGKFQILSMLTLTFLNLLSSPHDFMENFTAAIPAHHCYVHLLDNPKSAANITINLTADALLRVSIPVGPNQKPEQCRRFRQTQWQLLDSNVSAMNNTELETEPCLDGWTYDQSVFTSTIVTEWDLVCDSQSFRYFAQTISMTGYLMGTTVNGIFSDRFGRKPLLVTGCLAYGILGTCCAFAPIFSVYCILRFLMSACISAIQNNTILLLLEGTSSTWHPAVVTVFGLSWSVGQALFAGLAYVFRDWHMLQLALILPYFIISLFICWIPESVRWLITTGKTERALRELQKIAYINGKKDAAESLTTEVLRSKLRKNLNVTSKHFRVKEIIINPTVRKVVLSASILTFSSLFSSYGLLLDIQTLGKDMFLTQFLLGLIDLPSKLLTFFIIRHINRRPSVAFSLLLLGSSILITIFVFEEMHILRLIIILLGKASFSTFTSLFLVFGSELSPTILRSTLQSICIFASRLAATLSALTLVTRRYFIHLPMILYGTFPIVSSICVYFLPETFNLPLPDTIKDMEKRYRNKSTRENQREDLLETTEV</sequence>
<organism evidence="1 2">
    <name type="scientific">Castor canadensis</name>
    <name type="common">American beaver</name>
    <dbReference type="NCBI Taxonomy" id="51338"/>
    <lineage>
        <taxon>Eukaryota</taxon>
        <taxon>Metazoa</taxon>
        <taxon>Chordata</taxon>
        <taxon>Craniata</taxon>
        <taxon>Vertebrata</taxon>
        <taxon>Euteleostomi</taxon>
        <taxon>Mammalia</taxon>
        <taxon>Eutheria</taxon>
        <taxon>Euarchontoglires</taxon>
        <taxon>Glires</taxon>
        <taxon>Rodentia</taxon>
        <taxon>Castorimorpha</taxon>
        <taxon>Castoridae</taxon>
        <taxon>Castor</taxon>
    </lineage>
</organism>
<dbReference type="Proteomes" id="UP001732720">
    <property type="component" value="Chromosome 3"/>
</dbReference>
<accession>A0AC58M771</accession>
<proteinExistence type="predicted"/>
<keyword evidence="1" id="KW-1185">Reference proteome</keyword>
<evidence type="ECO:0000313" key="1">
    <source>
        <dbReference type="Proteomes" id="UP001732720"/>
    </source>
</evidence>
<protein>
    <submittedName>
        <fullName evidence="2">Solute carrier family 22 member 22-like isoform X1</fullName>
    </submittedName>
</protein>
<evidence type="ECO:0000313" key="2">
    <source>
        <dbReference type="RefSeq" id="XP_073925238.1"/>
    </source>
</evidence>
<gene>
    <name evidence="2" type="primary">LOC109675228</name>
</gene>